<reference evidence="1 2" key="1">
    <citation type="submission" date="2020-08" db="EMBL/GenBank/DDBJ databases">
        <title>Genomic Encyclopedia of Type Strains, Phase IV (KMG-IV): sequencing the most valuable type-strain genomes for metagenomic binning, comparative biology and taxonomic classification.</title>
        <authorList>
            <person name="Goeker M."/>
        </authorList>
    </citation>
    <scope>NUCLEOTIDE SEQUENCE [LARGE SCALE GENOMIC DNA]</scope>
    <source>
        <strain evidence="1 2">DSM 102255</strain>
    </source>
</reference>
<comment type="caution">
    <text evidence="1">The sequence shown here is derived from an EMBL/GenBank/DDBJ whole genome shotgun (WGS) entry which is preliminary data.</text>
</comment>
<evidence type="ECO:0000313" key="2">
    <source>
        <dbReference type="Proteomes" id="UP000552700"/>
    </source>
</evidence>
<keyword evidence="2" id="KW-1185">Reference proteome</keyword>
<dbReference type="RefSeq" id="WP_184079448.1">
    <property type="nucleotide sequence ID" value="NZ_JACIJP010000002.1"/>
</dbReference>
<dbReference type="EMBL" id="JACIJP010000002">
    <property type="protein sequence ID" value="MBB6123923.1"/>
    <property type="molecule type" value="Genomic_DNA"/>
</dbReference>
<proteinExistence type="predicted"/>
<dbReference type="Proteomes" id="UP000552700">
    <property type="component" value="Unassembled WGS sequence"/>
</dbReference>
<name>A0A841IZ36_9SPHN</name>
<protein>
    <submittedName>
        <fullName evidence="1">Uncharacterized protein</fullName>
    </submittedName>
</protein>
<dbReference type="AlphaFoldDB" id="A0A841IZ36"/>
<gene>
    <name evidence="1" type="ORF">FHS92_001652</name>
</gene>
<evidence type="ECO:0000313" key="1">
    <source>
        <dbReference type="EMBL" id="MBB6123923.1"/>
    </source>
</evidence>
<organism evidence="1 2">
    <name type="scientific">Sphingobium subterraneum</name>
    <dbReference type="NCBI Taxonomy" id="627688"/>
    <lineage>
        <taxon>Bacteria</taxon>
        <taxon>Pseudomonadati</taxon>
        <taxon>Pseudomonadota</taxon>
        <taxon>Alphaproteobacteria</taxon>
        <taxon>Sphingomonadales</taxon>
        <taxon>Sphingomonadaceae</taxon>
        <taxon>Sphingobium</taxon>
    </lineage>
</organism>
<sequence length="197" mass="20641">MSLWSILNSSQGLSSGTYGTAQTTAAMQRLIAEQRANAEATDTSSGPSNTGSSISISANAELAATENADNAKSIDTLAAQVRQALDQWKKDGKGTPDLSHLSARALSAMALDHGKQFTPTEMAEAKAELHSRSIAAYTRATSGKSGIAAMSAYNSWLIARYDAASSEERSAMGWTDQTRAGAQNFLTRASAADPFGE</sequence>
<accession>A0A841IZ36</accession>